<reference evidence="2 3" key="1">
    <citation type="submission" date="2017-12" db="EMBL/GenBank/DDBJ databases">
        <title>Comparative genomics of Botrytis spp.</title>
        <authorList>
            <person name="Valero-Jimenez C.A."/>
            <person name="Tapia P."/>
            <person name="Veloso J."/>
            <person name="Silva-Moreno E."/>
            <person name="Staats M."/>
            <person name="Valdes J.H."/>
            <person name="Van Kan J.A.L."/>
        </authorList>
    </citation>
    <scope>NUCLEOTIDE SEQUENCE [LARGE SCALE GENOMIC DNA]</scope>
    <source>
        <strain evidence="2 3">MUCL11595</strain>
    </source>
</reference>
<accession>A0A4Z1HGD8</accession>
<comment type="caution">
    <text evidence="2">The sequence shown here is derived from an EMBL/GenBank/DDBJ whole genome shotgun (WGS) entry which is preliminary data.</text>
</comment>
<keyword evidence="3" id="KW-1185">Reference proteome</keyword>
<protein>
    <submittedName>
        <fullName evidence="2">Uncharacterized protein</fullName>
    </submittedName>
</protein>
<evidence type="ECO:0000313" key="3">
    <source>
        <dbReference type="Proteomes" id="UP000297527"/>
    </source>
</evidence>
<feature type="coiled-coil region" evidence="1">
    <location>
        <begin position="9"/>
        <end position="87"/>
    </location>
</feature>
<organism evidence="2 3">
    <name type="scientific">Botryotinia convoluta</name>
    <dbReference type="NCBI Taxonomy" id="54673"/>
    <lineage>
        <taxon>Eukaryota</taxon>
        <taxon>Fungi</taxon>
        <taxon>Dikarya</taxon>
        <taxon>Ascomycota</taxon>
        <taxon>Pezizomycotina</taxon>
        <taxon>Leotiomycetes</taxon>
        <taxon>Helotiales</taxon>
        <taxon>Sclerotiniaceae</taxon>
        <taxon>Botryotinia</taxon>
    </lineage>
</organism>
<sequence length="118" mass="14040">MPPTSLQKMKNQRSKCAQIRNELAVLLARFQQDIQEHKRDIETLKLEKIEAEMTGTCWQRLQYIALLNAWKRRLVRMEEQVEHLNEMDLKCVTQLEEVEKVLLQYSTLDPEKQQTGEN</sequence>
<evidence type="ECO:0000256" key="1">
    <source>
        <dbReference type="SAM" id="Coils"/>
    </source>
</evidence>
<dbReference type="Proteomes" id="UP000297527">
    <property type="component" value="Unassembled WGS sequence"/>
</dbReference>
<dbReference type="EMBL" id="PQXN01000260">
    <property type="protein sequence ID" value="TGO47855.1"/>
    <property type="molecule type" value="Genomic_DNA"/>
</dbReference>
<keyword evidence="1" id="KW-0175">Coiled coil</keyword>
<dbReference type="OrthoDB" id="10364127at2759"/>
<evidence type="ECO:0000313" key="2">
    <source>
        <dbReference type="EMBL" id="TGO47855.1"/>
    </source>
</evidence>
<gene>
    <name evidence="2" type="ORF">BCON_0261g00220</name>
</gene>
<name>A0A4Z1HGD8_9HELO</name>
<dbReference type="AlphaFoldDB" id="A0A4Z1HGD8"/>
<proteinExistence type="predicted"/>